<dbReference type="InParanoid" id="A0BGK2"/>
<sequence>MKLRSSSLPRIDGREGDLMRNSFIKIVVQLSKNLIPTQYVIENFKKYQQQYEFKEKVAKVCSQVQLKVPTDELQNESISHENRVMIFSKLCQVLQEKHQQCFPQCDHLNFLQ</sequence>
<dbReference type="EMBL" id="CT867993">
    <property type="protein sequence ID" value="CAK57669.1"/>
    <property type="molecule type" value="Genomic_DNA"/>
</dbReference>
<protein>
    <submittedName>
        <fullName evidence="1">Uncharacterized protein</fullName>
    </submittedName>
</protein>
<dbReference type="GeneID" id="5010851"/>
<dbReference type="HOGENOM" id="CLU_2150717_0_0_1"/>
<keyword evidence="2" id="KW-1185">Reference proteome</keyword>
<dbReference type="Proteomes" id="UP000000600">
    <property type="component" value="Unassembled WGS sequence"/>
</dbReference>
<dbReference type="AlphaFoldDB" id="A0BGK2"/>
<evidence type="ECO:0000313" key="1">
    <source>
        <dbReference type="EMBL" id="CAK57669.1"/>
    </source>
</evidence>
<reference evidence="1 2" key="1">
    <citation type="journal article" date="2006" name="Nature">
        <title>Global trends of whole-genome duplications revealed by the ciliate Paramecium tetraurelia.</title>
        <authorList>
            <consortium name="Genoscope"/>
            <person name="Aury J.-M."/>
            <person name="Jaillon O."/>
            <person name="Duret L."/>
            <person name="Noel B."/>
            <person name="Jubin C."/>
            <person name="Porcel B.M."/>
            <person name="Segurens B."/>
            <person name="Daubin V."/>
            <person name="Anthouard V."/>
            <person name="Aiach N."/>
            <person name="Arnaiz O."/>
            <person name="Billaut A."/>
            <person name="Beisson J."/>
            <person name="Blanc I."/>
            <person name="Bouhouche K."/>
            <person name="Camara F."/>
            <person name="Duharcourt S."/>
            <person name="Guigo R."/>
            <person name="Gogendeau D."/>
            <person name="Katinka M."/>
            <person name="Keller A.-M."/>
            <person name="Kissmehl R."/>
            <person name="Klotz C."/>
            <person name="Koll F."/>
            <person name="Le Moue A."/>
            <person name="Lepere C."/>
            <person name="Malinsky S."/>
            <person name="Nowacki M."/>
            <person name="Nowak J.K."/>
            <person name="Plattner H."/>
            <person name="Poulain J."/>
            <person name="Ruiz F."/>
            <person name="Serrano V."/>
            <person name="Zagulski M."/>
            <person name="Dessen P."/>
            <person name="Betermier M."/>
            <person name="Weissenbach J."/>
            <person name="Scarpelli C."/>
            <person name="Schachter V."/>
            <person name="Sperling L."/>
            <person name="Meyer E."/>
            <person name="Cohen J."/>
            <person name="Wincker P."/>
        </authorList>
    </citation>
    <scope>NUCLEOTIDE SEQUENCE [LARGE SCALE GENOMIC DNA]</scope>
    <source>
        <strain evidence="1 2">Stock d4-2</strain>
    </source>
</reference>
<dbReference type="OrthoDB" id="10510884at2759"/>
<dbReference type="RefSeq" id="XP_001425067.1">
    <property type="nucleotide sequence ID" value="XM_001425030.1"/>
</dbReference>
<organism evidence="1 2">
    <name type="scientific">Paramecium tetraurelia</name>
    <dbReference type="NCBI Taxonomy" id="5888"/>
    <lineage>
        <taxon>Eukaryota</taxon>
        <taxon>Sar</taxon>
        <taxon>Alveolata</taxon>
        <taxon>Ciliophora</taxon>
        <taxon>Intramacronucleata</taxon>
        <taxon>Oligohymenophorea</taxon>
        <taxon>Peniculida</taxon>
        <taxon>Parameciidae</taxon>
        <taxon>Paramecium</taxon>
    </lineage>
</organism>
<accession>A0BGK2</accession>
<name>A0BGK2_PARTE</name>
<proteinExistence type="predicted"/>
<gene>
    <name evidence="1" type="ORF">GSPATT00028704001</name>
</gene>
<dbReference type="KEGG" id="ptm:GSPATT00028704001"/>
<evidence type="ECO:0000313" key="2">
    <source>
        <dbReference type="Proteomes" id="UP000000600"/>
    </source>
</evidence>